<evidence type="ECO:0000256" key="1">
    <source>
        <dbReference type="ARBA" id="ARBA00022679"/>
    </source>
</evidence>
<dbReference type="InterPro" id="IPR050832">
    <property type="entry name" value="Bact_Acetyltransf"/>
</dbReference>
<dbReference type="AlphaFoldDB" id="A0A5J5DXW4"/>
<keyword evidence="1 5" id="KW-0808">Transferase</keyword>
<dbReference type="Proteomes" id="UP000374630">
    <property type="component" value="Unassembled WGS sequence"/>
</dbReference>
<evidence type="ECO:0000256" key="2">
    <source>
        <dbReference type="ARBA" id="ARBA00023315"/>
    </source>
</evidence>
<feature type="domain" description="N-acetyltransferase" evidence="3">
    <location>
        <begin position="4"/>
        <end position="160"/>
    </location>
</feature>
<evidence type="ECO:0000313" key="7">
    <source>
        <dbReference type="Proteomes" id="UP000374630"/>
    </source>
</evidence>
<dbReference type="Proteomes" id="UP000345527">
    <property type="component" value="Unassembled WGS sequence"/>
</dbReference>
<dbReference type="InterPro" id="IPR016181">
    <property type="entry name" value="Acyl_CoA_acyltransferase"/>
</dbReference>
<protein>
    <submittedName>
        <fullName evidence="5">GNAT family N-acetyltransferase</fullName>
    </submittedName>
</protein>
<dbReference type="RefSeq" id="WP_150353065.1">
    <property type="nucleotide sequence ID" value="NZ_RZNZ01000003.1"/>
</dbReference>
<keyword evidence="2" id="KW-0012">Acyltransferase</keyword>
<dbReference type="Gene3D" id="3.40.630.30">
    <property type="match status" value="1"/>
</dbReference>
<dbReference type="GO" id="GO:0016747">
    <property type="term" value="F:acyltransferase activity, transferring groups other than amino-acyl groups"/>
    <property type="evidence" value="ECO:0007669"/>
    <property type="project" value="InterPro"/>
</dbReference>
<dbReference type="OrthoDB" id="9805924at2"/>
<evidence type="ECO:0000313" key="4">
    <source>
        <dbReference type="EMBL" id="KAA8821663.1"/>
    </source>
</evidence>
<comment type="caution">
    <text evidence="5">The sequence shown here is derived from an EMBL/GenBank/DDBJ whole genome shotgun (WGS) entry which is preliminary data.</text>
</comment>
<dbReference type="CDD" id="cd04301">
    <property type="entry name" value="NAT_SF"/>
    <property type="match status" value="1"/>
</dbReference>
<keyword evidence="7" id="KW-1185">Reference proteome</keyword>
<name>A0A5J5DXW4_9BIFI</name>
<organism evidence="5 6">
    <name type="scientific">Bifidobacterium vespertilionis</name>
    <dbReference type="NCBI Taxonomy" id="2562524"/>
    <lineage>
        <taxon>Bacteria</taxon>
        <taxon>Bacillati</taxon>
        <taxon>Actinomycetota</taxon>
        <taxon>Actinomycetes</taxon>
        <taxon>Bifidobacteriales</taxon>
        <taxon>Bifidobacteriaceae</taxon>
        <taxon>Bifidobacterium</taxon>
    </lineage>
</organism>
<evidence type="ECO:0000313" key="6">
    <source>
        <dbReference type="Proteomes" id="UP000345527"/>
    </source>
</evidence>
<dbReference type="EMBL" id="RZOA01000001">
    <property type="protein sequence ID" value="KAA8824743.1"/>
    <property type="molecule type" value="Genomic_DNA"/>
</dbReference>
<reference evidence="6 7" key="1">
    <citation type="journal article" date="2019" name="Syst. Appl. Microbiol.">
        <title>Characterization of Bifidobacterium species in feaces of the Egyptian fruit bat: Description of B. vespertilionis sp. nov. and B. rousetti sp. nov.</title>
        <authorList>
            <person name="Modesto M."/>
            <person name="Satti M."/>
            <person name="Watanabe K."/>
            <person name="Puglisi E."/>
            <person name="Morelli L."/>
            <person name="Huang C.-H."/>
            <person name="Liou J.-S."/>
            <person name="Miyashita M."/>
            <person name="Tamura T."/>
            <person name="Saito S."/>
            <person name="Mori K."/>
            <person name="Huang L."/>
            <person name="Sciavilla P."/>
            <person name="Sandri C."/>
            <person name="Spiezio C."/>
            <person name="Vitali F."/>
            <person name="Cavalieri D."/>
            <person name="Perpetuini G."/>
            <person name="Tofalo R."/>
            <person name="Bonetti A."/>
            <person name="Arita M."/>
            <person name="Mattarelli P."/>
        </authorList>
    </citation>
    <scope>NUCLEOTIDE SEQUENCE [LARGE SCALE GENOMIC DNA]</scope>
    <source>
        <strain evidence="4 7">RST16</strain>
        <strain evidence="5 6">RST8</strain>
    </source>
</reference>
<dbReference type="PANTHER" id="PTHR43877:SF1">
    <property type="entry name" value="ACETYLTRANSFERASE"/>
    <property type="match status" value="1"/>
</dbReference>
<dbReference type="SUPFAM" id="SSF55729">
    <property type="entry name" value="Acyl-CoA N-acyltransferases (Nat)"/>
    <property type="match status" value="1"/>
</dbReference>
<evidence type="ECO:0000259" key="3">
    <source>
        <dbReference type="PROSITE" id="PS51186"/>
    </source>
</evidence>
<dbReference type="PANTHER" id="PTHR43877">
    <property type="entry name" value="AMINOALKYLPHOSPHONATE N-ACETYLTRANSFERASE-RELATED-RELATED"/>
    <property type="match status" value="1"/>
</dbReference>
<dbReference type="PROSITE" id="PS51186">
    <property type="entry name" value="GNAT"/>
    <property type="match status" value="1"/>
</dbReference>
<proteinExistence type="predicted"/>
<gene>
    <name evidence="5" type="ORF">EM848_00590</name>
    <name evidence="4" type="ORF">EMO90_03295</name>
</gene>
<evidence type="ECO:0000313" key="5">
    <source>
        <dbReference type="EMBL" id="KAA8824743.1"/>
    </source>
</evidence>
<sequence>MTDLHIRRAEERDIPELHRLLREVLEVHHNGRPDLFKTGTAKYTNEELAALLADDGTPVFGAFADDDATLLGYAFCVFQRHEDSNILTDVLTLYIDDICVDEPARGRHVGTALYRHVLDFARARGCHNVTLNVWSCNPGAQAFYEQLGLKPYKVGMEQLL</sequence>
<dbReference type="InterPro" id="IPR000182">
    <property type="entry name" value="GNAT_dom"/>
</dbReference>
<dbReference type="EMBL" id="RZNZ01000003">
    <property type="protein sequence ID" value="KAA8821663.1"/>
    <property type="molecule type" value="Genomic_DNA"/>
</dbReference>
<accession>A0A5J5DXW4</accession>
<dbReference type="Pfam" id="PF00583">
    <property type="entry name" value="Acetyltransf_1"/>
    <property type="match status" value="1"/>
</dbReference>